<organism evidence="2 4">
    <name type="scientific">Halarcobacter bivalviorum</name>
    <dbReference type="NCBI Taxonomy" id="663364"/>
    <lineage>
        <taxon>Bacteria</taxon>
        <taxon>Pseudomonadati</taxon>
        <taxon>Campylobacterota</taxon>
        <taxon>Epsilonproteobacteria</taxon>
        <taxon>Campylobacterales</taxon>
        <taxon>Arcobacteraceae</taxon>
        <taxon>Halarcobacter</taxon>
    </lineage>
</organism>
<dbReference type="EMBL" id="CP031217">
    <property type="protein sequence ID" value="AXH12010.1"/>
    <property type="molecule type" value="Genomic_DNA"/>
</dbReference>
<gene>
    <name evidence="1" type="ORF">ABIV_1005</name>
    <name evidence="2" type="ORF">CRV05_01795</name>
</gene>
<dbReference type="Proteomes" id="UP000253850">
    <property type="component" value="Chromosome"/>
</dbReference>
<dbReference type="KEGG" id="hbv:ABIV_1005"/>
<evidence type="ECO:0000313" key="2">
    <source>
        <dbReference type="EMBL" id="RXK11126.1"/>
    </source>
</evidence>
<protein>
    <recommendedName>
        <fullName evidence="5">DUF904 domain-containing protein</fullName>
    </recommendedName>
</protein>
<proteinExistence type="predicted"/>
<accession>A0AAX2AEE8</accession>
<evidence type="ECO:0000313" key="3">
    <source>
        <dbReference type="Proteomes" id="UP000253850"/>
    </source>
</evidence>
<reference evidence="1 3" key="2">
    <citation type="submission" date="2018-07" db="EMBL/GenBank/DDBJ databases">
        <title>Complete genome of the Arcobacter bivalviorum type strain LMG 26154.</title>
        <authorList>
            <person name="Miller W.G."/>
            <person name="Yee E."/>
            <person name="Bono J.L."/>
        </authorList>
    </citation>
    <scope>NUCLEOTIDE SEQUENCE [LARGE SCALE GENOMIC DNA]</scope>
    <source>
        <strain evidence="1 3">LMG 26154</strain>
    </source>
</reference>
<keyword evidence="4" id="KW-1185">Reference proteome</keyword>
<dbReference type="RefSeq" id="WP_114838860.1">
    <property type="nucleotide sequence ID" value="NZ_CP031217.1"/>
</dbReference>
<reference evidence="2 4" key="1">
    <citation type="submission" date="2017-10" db="EMBL/GenBank/DDBJ databases">
        <title>Genomics of the genus Arcobacter.</title>
        <authorList>
            <person name="Perez-Cataluna A."/>
            <person name="Figueras M.J."/>
        </authorList>
    </citation>
    <scope>NUCLEOTIDE SEQUENCE [LARGE SCALE GENOMIC DNA]</scope>
    <source>
        <strain evidence="2 4">CECT 7835</strain>
    </source>
</reference>
<evidence type="ECO:0000313" key="4">
    <source>
        <dbReference type="Proteomes" id="UP000289193"/>
    </source>
</evidence>
<name>A0AAX2AEE8_9BACT</name>
<dbReference type="EMBL" id="PDKM01000001">
    <property type="protein sequence ID" value="RXK11126.1"/>
    <property type="molecule type" value="Genomic_DNA"/>
</dbReference>
<dbReference type="AlphaFoldDB" id="A0AAX2AEE8"/>
<evidence type="ECO:0008006" key="5">
    <source>
        <dbReference type="Google" id="ProtNLM"/>
    </source>
</evidence>
<dbReference type="Proteomes" id="UP000289193">
    <property type="component" value="Unassembled WGS sequence"/>
</dbReference>
<evidence type="ECO:0000313" key="1">
    <source>
        <dbReference type="EMBL" id="AXH12010.1"/>
    </source>
</evidence>
<sequence length="79" mass="9378">MNKNYGKMKRSSLIKEVKEYQAMLNELVGLYIELQEVYMEFKGGRVEDIEDIENRLKRDIKIMNLTSQDVENERSTSPF</sequence>